<gene>
    <name evidence="9" type="ORF">ACFPOF_32225</name>
</gene>
<keyword evidence="6" id="KW-0408">Iron</keyword>
<dbReference type="SUPFAM" id="SSF50692">
    <property type="entry name" value="ADC-like"/>
    <property type="match status" value="1"/>
</dbReference>
<dbReference type="PANTHER" id="PTHR43742:SF6">
    <property type="entry name" value="OXIDOREDUCTASE YYAE-RELATED"/>
    <property type="match status" value="1"/>
</dbReference>
<dbReference type="Pfam" id="PF04879">
    <property type="entry name" value="Molybdop_Fe4S4"/>
    <property type="match status" value="1"/>
</dbReference>
<evidence type="ECO:0000256" key="3">
    <source>
        <dbReference type="ARBA" id="ARBA00022505"/>
    </source>
</evidence>
<evidence type="ECO:0000256" key="4">
    <source>
        <dbReference type="ARBA" id="ARBA00022723"/>
    </source>
</evidence>
<dbReference type="PROSITE" id="PS00490">
    <property type="entry name" value="MOLYBDOPTERIN_PROK_2"/>
    <property type="match status" value="1"/>
</dbReference>
<dbReference type="Gene3D" id="2.40.40.20">
    <property type="match status" value="1"/>
</dbReference>
<evidence type="ECO:0000256" key="7">
    <source>
        <dbReference type="ARBA" id="ARBA00023014"/>
    </source>
</evidence>
<organism evidence="9 10">
    <name type="scientific">Cohnella soli</name>
    <dbReference type="NCBI Taxonomy" id="425005"/>
    <lineage>
        <taxon>Bacteria</taxon>
        <taxon>Bacillati</taxon>
        <taxon>Bacillota</taxon>
        <taxon>Bacilli</taxon>
        <taxon>Bacillales</taxon>
        <taxon>Paenibacillaceae</taxon>
        <taxon>Cohnella</taxon>
    </lineage>
</organism>
<dbReference type="SUPFAM" id="SSF53706">
    <property type="entry name" value="Formate dehydrogenase/DMSO reductase, domains 1-3"/>
    <property type="match status" value="1"/>
</dbReference>
<dbReference type="Proteomes" id="UP001596113">
    <property type="component" value="Unassembled WGS sequence"/>
</dbReference>
<evidence type="ECO:0000313" key="9">
    <source>
        <dbReference type="EMBL" id="MFC5407422.1"/>
    </source>
</evidence>
<keyword evidence="3" id="KW-0500">Molybdenum</keyword>
<keyword evidence="5" id="KW-0560">Oxidoreductase</keyword>
<evidence type="ECO:0000313" key="10">
    <source>
        <dbReference type="Proteomes" id="UP001596113"/>
    </source>
</evidence>
<evidence type="ECO:0000256" key="2">
    <source>
        <dbReference type="ARBA" id="ARBA00010312"/>
    </source>
</evidence>
<dbReference type="InterPro" id="IPR050612">
    <property type="entry name" value="Prok_Mopterin_Oxidored"/>
</dbReference>
<comment type="caution">
    <text evidence="9">The sequence shown here is derived from an EMBL/GenBank/DDBJ whole genome shotgun (WGS) entry which is preliminary data.</text>
</comment>
<keyword evidence="7" id="KW-0411">Iron-sulfur</keyword>
<dbReference type="Pfam" id="PF00384">
    <property type="entry name" value="Molybdopterin"/>
    <property type="match status" value="1"/>
</dbReference>
<dbReference type="PANTHER" id="PTHR43742">
    <property type="entry name" value="TRIMETHYLAMINE-N-OXIDE REDUCTASE"/>
    <property type="match status" value="1"/>
</dbReference>
<dbReference type="Gene3D" id="3.30.2070.10">
    <property type="entry name" value="Formate dehydrogenase/DMSO reductase"/>
    <property type="match status" value="1"/>
</dbReference>
<dbReference type="InterPro" id="IPR037920">
    <property type="entry name" value="YoaE_C"/>
</dbReference>
<dbReference type="SMART" id="SM00926">
    <property type="entry name" value="Molybdop_Fe4S4"/>
    <property type="match status" value="1"/>
</dbReference>
<accession>A0ABW0I833</accession>
<dbReference type="Gene3D" id="2.20.25.90">
    <property type="entry name" value="ADC-like domains"/>
    <property type="match status" value="1"/>
</dbReference>
<dbReference type="RefSeq" id="WP_378140068.1">
    <property type="nucleotide sequence ID" value="NZ_JBHSMI010000067.1"/>
</dbReference>
<comment type="similarity">
    <text evidence="2">Belongs to the prokaryotic molybdopterin-containing oxidoreductase family.</text>
</comment>
<comment type="cofactor">
    <cofactor evidence="1">
        <name>Mo-bis(molybdopterin guanine dinucleotide)</name>
        <dbReference type="ChEBI" id="CHEBI:60539"/>
    </cofactor>
</comment>
<sequence>MAMTTTAVEKNKNIVRSVCPFDCPDTCSLHVTMEDGVIKGIDGNPDHPVTKGAICNKVRHLHERVYHQDRLMHPMRRIGAKGTLEFEPITWEEAYEEIVRRMKDVIAQDGAEAILPYSFYGNMGILSAEGMDRRFFHRLGASQLERTICNGAGSAGYRYTMGVGAGCDPEDTVHTKYALVWGCNIVSTNMHQVVYLTEARKRGAKIVHIDVHRNRTSAWADEFVAILPGTDTALALGMMHVLIRDGLVDQAFIDTNTVGYDELVAQVEKYPPEAVAAITGVPAETVERLAREYGTASPAFIRIGNGLQHHDNGGMAVRSIAILPALTGQWNVRGGGALKGNGYYSSHNVRKVERPDLMPRPLPRWINMNRLGDALLSAEPAVKFLFVYNSNPAVVAPDQNRVREGLIRDDLFTVVHDLFLTDTCRYADIVLPATSHFENLDLYASYWHLYLQLHEPILEPLGECKSNFTLFKELGLRMGFEEDVFDISEEQMIREALDYDSPHMNGLTYETLKRDGWAKMKLETPALFPGRIPTPSGKIELYSESMRRAGLPPVPEYVPLREPDDLPFLLVTGPNHSFINSTFGNQDRLKRLEKQPTADMNKADAEARGLVNGDRVRLWNERGAAWVTLKVGANVLPGVLVTQGLWWEHGNDGVQAVNALTSQRLSDMGGGATFFSTRVDVAKV</sequence>
<dbReference type="Gene3D" id="3.40.228.10">
    <property type="entry name" value="Dimethylsulfoxide Reductase, domain 2"/>
    <property type="match status" value="1"/>
</dbReference>
<dbReference type="EMBL" id="JBHSMI010000067">
    <property type="protein sequence ID" value="MFC5407422.1"/>
    <property type="molecule type" value="Genomic_DNA"/>
</dbReference>
<reference evidence="10" key="1">
    <citation type="journal article" date="2019" name="Int. J. Syst. Evol. Microbiol.">
        <title>The Global Catalogue of Microorganisms (GCM) 10K type strain sequencing project: providing services to taxonomists for standard genome sequencing and annotation.</title>
        <authorList>
            <consortium name="The Broad Institute Genomics Platform"/>
            <consortium name="The Broad Institute Genome Sequencing Center for Infectious Disease"/>
            <person name="Wu L."/>
            <person name="Ma J."/>
        </authorList>
    </citation>
    <scope>NUCLEOTIDE SEQUENCE [LARGE SCALE GENOMIC DNA]</scope>
    <source>
        <strain evidence="10">CGMCC 1.18575</strain>
    </source>
</reference>
<dbReference type="InterPro" id="IPR009010">
    <property type="entry name" value="Asp_de-COase-like_dom_sf"/>
</dbReference>
<dbReference type="CDD" id="cd02766">
    <property type="entry name" value="MopB_3"/>
    <property type="match status" value="1"/>
</dbReference>
<dbReference type="InterPro" id="IPR006655">
    <property type="entry name" value="Mopterin_OxRdtase_prok_CS"/>
</dbReference>
<evidence type="ECO:0000259" key="8">
    <source>
        <dbReference type="PROSITE" id="PS51669"/>
    </source>
</evidence>
<dbReference type="Gene3D" id="3.40.50.740">
    <property type="match status" value="1"/>
</dbReference>
<protein>
    <submittedName>
        <fullName evidence="9">Molybdopterin-dependent oxidoreductase</fullName>
    </submittedName>
</protein>
<proteinExistence type="inferred from homology"/>
<evidence type="ECO:0000256" key="6">
    <source>
        <dbReference type="ARBA" id="ARBA00023004"/>
    </source>
</evidence>
<dbReference type="Pfam" id="PF01568">
    <property type="entry name" value="Molydop_binding"/>
    <property type="match status" value="1"/>
</dbReference>
<feature type="domain" description="4Fe-4S Mo/W bis-MGD-type" evidence="8">
    <location>
        <begin position="12"/>
        <end position="69"/>
    </location>
</feature>
<dbReference type="InterPro" id="IPR006963">
    <property type="entry name" value="Mopterin_OxRdtase_4Fe-4S_dom"/>
</dbReference>
<keyword evidence="10" id="KW-1185">Reference proteome</keyword>
<name>A0ABW0I833_9BACL</name>
<dbReference type="CDD" id="cd02786">
    <property type="entry name" value="MopB_CT_3"/>
    <property type="match status" value="1"/>
</dbReference>
<keyword evidence="4" id="KW-0479">Metal-binding</keyword>
<dbReference type="InterPro" id="IPR006657">
    <property type="entry name" value="MoPterin_dinucl-bd_dom"/>
</dbReference>
<evidence type="ECO:0000256" key="5">
    <source>
        <dbReference type="ARBA" id="ARBA00023002"/>
    </source>
</evidence>
<dbReference type="InterPro" id="IPR006656">
    <property type="entry name" value="Mopterin_OxRdtase"/>
</dbReference>
<evidence type="ECO:0000256" key="1">
    <source>
        <dbReference type="ARBA" id="ARBA00001942"/>
    </source>
</evidence>
<dbReference type="PROSITE" id="PS51669">
    <property type="entry name" value="4FE4S_MOW_BIS_MGD"/>
    <property type="match status" value="1"/>
</dbReference>